<dbReference type="SUPFAM" id="SSF50044">
    <property type="entry name" value="SH3-domain"/>
    <property type="match status" value="2"/>
</dbReference>
<feature type="region of interest" description="Disordered" evidence="5">
    <location>
        <begin position="422"/>
        <end position="450"/>
    </location>
</feature>
<dbReference type="PROSITE" id="PS50002">
    <property type="entry name" value="SH3"/>
    <property type="match status" value="2"/>
</dbReference>
<dbReference type="RefSeq" id="XP_014157404.1">
    <property type="nucleotide sequence ID" value="XM_014301929.1"/>
</dbReference>
<dbReference type="STRING" id="667725.A0A0L0G2Z4"/>
<accession>A0A0L0G2Z4</accession>
<dbReference type="InterPro" id="IPR031160">
    <property type="entry name" value="F_BAR_dom"/>
</dbReference>
<dbReference type="Pfam" id="PF00611">
    <property type="entry name" value="FCH"/>
    <property type="match status" value="1"/>
</dbReference>
<dbReference type="eggNOG" id="KOG3565">
    <property type="taxonomic scope" value="Eukaryota"/>
</dbReference>
<feature type="domain" description="F-BAR" evidence="7">
    <location>
        <begin position="1"/>
        <end position="279"/>
    </location>
</feature>
<dbReference type="SUPFAM" id="SSF103657">
    <property type="entry name" value="BAR/IMD domain-like"/>
    <property type="match status" value="1"/>
</dbReference>
<dbReference type="InterPro" id="IPR036028">
    <property type="entry name" value="SH3-like_dom_sf"/>
</dbReference>
<dbReference type="Gene3D" id="1.20.1270.60">
    <property type="entry name" value="Arfaptin homology (AH) domain/BAR domain"/>
    <property type="match status" value="1"/>
</dbReference>
<dbReference type="OrthoDB" id="10065861at2759"/>
<dbReference type="PANTHER" id="PTHR15735">
    <property type="entry name" value="FCH AND DOUBLE SH3 DOMAINS PROTEIN"/>
    <property type="match status" value="1"/>
</dbReference>
<keyword evidence="3 4" id="KW-0175">Coiled coil</keyword>
<name>A0A0L0G2Z4_9EUKA</name>
<protein>
    <submittedName>
        <fullName evidence="8">Uncharacterized protein</fullName>
    </submittedName>
</protein>
<evidence type="ECO:0000256" key="2">
    <source>
        <dbReference type="PROSITE-ProRule" id="PRU00192"/>
    </source>
</evidence>
<dbReference type="PANTHER" id="PTHR15735:SF21">
    <property type="entry name" value="PROTEIN NERVOUS WRECK"/>
    <property type="match status" value="1"/>
</dbReference>
<organism evidence="8 9">
    <name type="scientific">Sphaeroforma arctica JP610</name>
    <dbReference type="NCBI Taxonomy" id="667725"/>
    <lineage>
        <taxon>Eukaryota</taxon>
        <taxon>Ichthyosporea</taxon>
        <taxon>Ichthyophonida</taxon>
        <taxon>Sphaeroforma</taxon>
    </lineage>
</organism>
<evidence type="ECO:0000256" key="5">
    <source>
        <dbReference type="SAM" id="MobiDB-lite"/>
    </source>
</evidence>
<evidence type="ECO:0000313" key="8">
    <source>
        <dbReference type="EMBL" id="KNC83502.1"/>
    </source>
</evidence>
<gene>
    <name evidence="8" type="ORF">SARC_04258</name>
</gene>
<evidence type="ECO:0000256" key="3">
    <source>
        <dbReference type="PROSITE-ProRule" id="PRU01077"/>
    </source>
</evidence>
<dbReference type="GO" id="GO:0030833">
    <property type="term" value="P:regulation of actin filament polymerization"/>
    <property type="evidence" value="ECO:0007669"/>
    <property type="project" value="TreeGrafter"/>
</dbReference>
<dbReference type="SMART" id="SM00326">
    <property type="entry name" value="SH3"/>
    <property type="match status" value="2"/>
</dbReference>
<dbReference type="Proteomes" id="UP000054560">
    <property type="component" value="Unassembled WGS sequence"/>
</dbReference>
<evidence type="ECO:0000259" key="7">
    <source>
        <dbReference type="PROSITE" id="PS51741"/>
    </source>
</evidence>
<dbReference type="GeneID" id="25904762"/>
<sequence>MSPRTYQTEQLVRLQASGQSDLEILEDLRDFTKARAKLEIDYANQLSKLAQQSLGRRRWHDPRNNQTNEHISSQLVYKTILEKADSIAGMHLKAGERLNASVSEEIKAKCQHKKVHLKKCAESHSRFQDRFHQRARDLDHLRKLYSDQERITQYQLEKWDKQKDGLSKGKKSFKTITKSKDEIKERVRKQGQKVEECQQRADKARNDYLLGVVAMNAQHKYYTEKTLPDYLSHVNEDHHAQIKGYMEVYAATHREVAQAEVDFTEDISASAAKIDKEFEESCLLGDSLFQDLFEVHFEPFGKDEVRDIDNGPMHEVENTALMQRYVNNAQKARNTVEKKKKAIASTASMQQFQSANIGDSDAAATQSIEEVVANERAEMIEAEWEVIRNEARIARLESVGVPVPESAAEEHLTATEGDAHSLASWRGSSGVSLNASQAPPGDATGSINSMDADFDDHAVAQPPTAAPPRPSARPVSNAFAPTLLAQYAYDATADDELTITEGEGLCEEFPDDEGWTCVRNSQGLVGLVPTSYLASISNSSSSPEPAATCIPQVTIDAGPVAIAQYDHEGTGDPNELLFEEGDRITVTQFDEDDDGFWMGSCNGRTGVFPSLLVELEE</sequence>
<feature type="coiled-coil region" evidence="4">
    <location>
        <begin position="180"/>
        <end position="207"/>
    </location>
</feature>
<dbReference type="InterPro" id="IPR027267">
    <property type="entry name" value="AH/BAR_dom_sf"/>
</dbReference>
<feature type="compositionally biased region" description="Polar residues" evidence="5">
    <location>
        <begin position="426"/>
        <end position="437"/>
    </location>
</feature>
<dbReference type="InterPro" id="IPR001452">
    <property type="entry name" value="SH3_domain"/>
</dbReference>
<dbReference type="Pfam" id="PF14604">
    <property type="entry name" value="SH3_9"/>
    <property type="match status" value="1"/>
</dbReference>
<dbReference type="AlphaFoldDB" id="A0A0L0G2Z4"/>
<dbReference type="EMBL" id="KQ241829">
    <property type="protein sequence ID" value="KNC83502.1"/>
    <property type="molecule type" value="Genomic_DNA"/>
</dbReference>
<evidence type="ECO:0000256" key="4">
    <source>
        <dbReference type="SAM" id="Coils"/>
    </source>
</evidence>
<evidence type="ECO:0000256" key="1">
    <source>
        <dbReference type="ARBA" id="ARBA00022443"/>
    </source>
</evidence>
<evidence type="ECO:0000313" key="9">
    <source>
        <dbReference type="Proteomes" id="UP000054560"/>
    </source>
</evidence>
<dbReference type="Gene3D" id="2.30.30.40">
    <property type="entry name" value="SH3 Domains"/>
    <property type="match status" value="2"/>
</dbReference>
<dbReference type="PROSITE" id="PS51741">
    <property type="entry name" value="F_BAR"/>
    <property type="match status" value="1"/>
</dbReference>
<reference evidence="8 9" key="1">
    <citation type="submission" date="2011-02" db="EMBL/GenBank/DDBJ databases">
        <title>The Genome Sequence of Sphaeroforma arctica JP610.</title>
        <authorList>
            <consortium name="The Broad Institute Genome Sequencing Platform"/>
            <person name="Russ C."/>
            <person name="Cuomo C."/>
            <person name="Young S.K."/>
            <person name="Zeng Q."/>
            <person name="Gargeya S."/>
            <person name="Alvarado L."/>
            <person name="Berlin A."/>
            <person name="Chapman S.B."/>
            <person name="Chen Z."/>
            <person name="Freedman E."/>
            <person name="Gellesch M."/>
            <person name="Goldberg J."/>
            <person name="Griggs A."/>
            <person name="Gujja S."/>
            <person name="Heilman E."/>
            <person name="Heiman D."/>
            <person name="Howarth C."/>
            <person name="Mehta T."/>
            <person name="Neiman D."/>
            <person name="Pearson M."/>
            <person name="Roberts A."/>
            <person name="Saif S."/>
            <person name="Shea T."/>
            <person name="Shenoy N."/>
            <person name="Sisk P."/>
            <person name="Stolte C."/>
            <person name="Sykes S."/>
            <person name="White J."/>
            <person name="Yandava C."/>
            <person name="Burger G."/>
            <person name="Gray M.W."/>
            <person name="Holland P.W.H."/>
            <person name="King N."/>
            <person name="Lang F.B.F."/>
            <person name="Roger A.J."/>
            <person name="Ruiz-Trillo I."/>
            <person name="Haas B."/>
            <person name="Nusbaum C."/>
            <person name="Birren B."/>
        </authorList>
    </citation>
    <scope>NUCLEOTIDE SEQUENCE [LARGE SCALE GENOMIC DNA]</scope>
    <source>
        <strain evidence="8 9">JP610</strain>
    </source>
</reference>
<dbReference type="SMART" id="SM00055">
    <property type="entry name" value="FCH"/>
    <property type="match status" value="1"/>
</dbReference>
<feature type="domain" description="SH3" evidence="6">
    <location>
        <begin position="556"/>
        <end position="617"/>
    </location>
</feature>
<feature type="region of interest" description="Disordered" evidence="5">
    <location>
        <begin position="457"/>
        <end position="476"/>
    </location>
</feature>
<evidence type="ECO:0000259" key="6">
    <source>
        <dbReference type="PROSITE" id="PS50002"/>
    </source>
</evidence>
<proteinExistence type="predicted"/>
<dbReference type="InterPro" id="IPR001060">
    <property type="entry name" value="FCH_dom"/>
</dbReference>
<keyword evidence="1 2" id="KW-0728">SH3 domain</keyword>
<keyword evidence="9" id="KW-1185">Reference proteome</keyword>
<feature type="domain" description="SH3" evidence="6">
    <location>
        <begin position="478"/>
        <end position="538"/>
    </location>
</feature>